<evidence type="ECO:0000256" key="3">
    <source>
        <dbReference type="SAM" id="Phobius"/>
    </source>
</evidence>
<dbReference type="PANTHER" id="PTHR33985:SF5">
    <property type="entry name" value="FASCICLIN-LIKE ARABINOGALACTAN FAMILY PROTEIN"/>
    <property type="match status" value="1"/>
</dbReference>
<feature type="transmembrane region" description="Helical" evidence="3">
    <location>
        <begin position="216"/>
        <end position="234"/>
    </location>
</feature>
<dbReference type="SMART" id="SM00554">
    <property type="entry name" value="FAS1"/>
    <property type="match status" value="1"/>
</dbReference>
<gene>
    <name evidence="6" type="ORF">VNO77_22629</name>
</gene>
<name>A0AAN9Q866_CANGL</name>
<protein>
    <recommendedName>
        <fullName evidence="5">FAS1 domain-containing protein</fullName>
    </recommendedName>
</protein>
<reference evidence="6 7" key="1">
    <citation type="submission" date="2024-01" db="EMBL/GenBank/DDBJ databases">
        <title>The genomes of 5 underutilized Papilionoideae crops provide insights into root nodulation and disease resistanc.</title>
        <authorList>
            <person name="Jiang F."/>
        </authorList>
    </citation>
    <scope>NUCLEOTIDE SEQUENCE [LARGE SCALE GENOMIC DNA]</scope>
    <source>
        <strain evidence="6">LVBAO_FW01</strain>
        <tissue evidence="6">Leaves</tissue>
    </source>
</reference>
<dbReference type="EMBL" id="JAYMYQ010000005">
    <property type="protein sequence ID" value="KAK7328520.1"/>
    <property type="molecule type" value="Genomic_DNA"/>
</dbReference>
<dbReference type="Gene3D" id="2.30.180.10">
    <property type="entry name" value="FAS1 domain"/>
    <property type="match status" value="1"/>
</dbReference>
<feature type="region of interest" description="Disordered" evidence="2">
    <location>
        <begin position="25"/>
        <end position="44"/>
    </location>
</feature>
<comment type="similarity">
    <text evidence="1">Belongs to the fasciclin-like AGP family.</text>
</comment>
<evidence type="ECO:0000313" key="6">
    <source>
        <dbReference type="EMBL" id="KAK7328520.1"/>
    </source>
</evidence>
<evidence type="ECO:0000256" key="4">
    <source>
        <dbReference type="SAM" id="SignalP"/>
    </source>
</evidence>
<dbReference type="AlphaFoldDB" id="A0AAN9Q866"/>
<keyword evidence="4" id="KW-0732">Signal</keyword>
<dbReference type="Proteomes" id="UP001367508">
    <property type="component" value="Unassembled WGS sequence"/>
</dbReference>
<dbReference type="InterPro" id="IPR000782">
    <property type="entry name" value="FAS1_domain"/>
</dbReference>
<evidence type="ECO:0000259" key="5">
    <source>
        <dbReference type="PROSITE" id="PS50213"/>
    </source>
</evidence>
<feature type="chain" id="PRO_5043035783" description="FAS1 domain-containing protein" evidence="4">
    <location>
        <begin position="23"/>
        <end position="235"/>
    </location>
</feature>
<keyword evidence="3" id="KW-0812">Transmembrane</keyword>
<dbReference type="FunFam" id="2.30.180.10:FF:000046">
    <property type="entry name" value="Fasciclin-like arabinogalactan family protein"/>
    <property type="match status" value="1"/>
</dbReference>
<keyword evidence="7" id="KW-1185">Reference proteome</keyword>
<comment type="caution">
    <text evidence="6">The sequence shown here is derived from an EMBL/GenBank/DDBJ whole genome shotgun (WGS) entry which is preliminary data.</text>
</comment>
<accession>A0AAN9Q866</accession>
<dbReference type="InterPro" id="IPR052806">
    <property type="entry name" value="Fasciclin-like_AGP"/>
</dbReference>
<feature type="signal peptide" evidence="4">
    <location>
        <begin position="1"/>
        <end position="22"/>
    </location>
</feature>
<keyword evidence="3" id="KW-1133">Transmembrane helix</keyword>
<sequence>MENNHIPLNFFLILTMVSTMNSITTPPPNISPSPSTFSSSLPPQTVTPTQQLNNIIDALIGAGDFTTWLAILSSANTTLLPVSATLFVPRDTTLDLPPPDPFLFPYHIVPQRLTFSDLLLLPQHARLPTLLHGKSISVTDNSAANFSLDATPLILPDLFSTTNLAVHGVETFLDYSLFGDGIPPSPPPPPPPPFLPIGDAIGTAWKSGGSCFRINHVVFLFLLLRFVLGALFFFA</sequence>
<dbReference type="InterPro" id="IPR036378">
    <property type="entry name" value="FAS1_dom_sf"/>
</dbReference>
<dbReference type="SUPFAM" id="SSF82153">
    <property type="entry name" value="FAS1 domain"/>
    <property type="match status" value="1"/>
</dbReference>
<proteinExistence type="inferred from homology"/>
<evidence type="ECO:0000313" key="7">
    <source>
        <dbReference type="Proteomes" id="UP001367508"/>
    </source>
</evidence>
<evidence type="ECO:0000256" key="1">
    <source>
        <dbReference type="ARBA" id="ARBA00007843"/>
    </source>
</evidence>
<dbReference type="PANTHER" id="PTHR33985">
    <property type="entry name" value="OS02G0491300 PROTEIN-RELATED"/>
    <property type="match status" value="1"/>
</dbReference>
<feature type="compositionally biased region" description="Low complexity" evidence="2">
    <location>
        <begin position="32"/>
        <end position="43"/>
    </location>
</feature>
<keyword evidence="3" id="KW-0472">Membrane</keyword>
<evidence type="ECO:0000256" key="2">
    <source>
        <dbReference type="SAM" id="MobiDB-lite"/>
    </source>
</evidence>
<feature type="domain" description="FAS1" evidence="5">
    <location>
        <begin position="52"/>
        <end position="173"/>
    </location>
</feature>
<organism evidence="6 7">
    <name type="scientific">Canavalia gladiata</name>
    <name type="common">Sword bean</name>
    <name type="synonym">Dolichos gladiatus</name>
    <dbReference type="NCBI Taxonomy" id="3824"/>
    <lineage>
        <taxon>Eukaryota</taxon>
        <taxon>Viridiplantae</taxon>
        <taxon>Streptophyta</taxon>
        <taxon>Embryophyta</taxon>
        <taxon>Tracheophyta</taxon>
        <taxon>Spermatophyta</taxon>
        <taxon>Magnoliopsida</taxon>
        <taxon>eudicotyledons</taxon>
        <taxon>Gunneridae</taxon>
        <taxon>Pentapetalae</taxon>
        <taxon>rosids</taxon>
        <taxon>fabids</taxon>
        <taxon>Fabales</taxon>
        <taxon>Fabaceae</taxon>
        <taxon>Papilionoideae</taxon>
        <taxon>50 kb inversion clade</taxon>
        <taxon>NPAAA clade</taxon>
        <taxon>indigoferoid/millettioid clade</taxon>
        <taxon>Phaseoleae</taxon>
        <taxon>Canavalia</taxon>
    </lineage>
</organism>
<dbReference type="PROSITE" id="PS50213">
    <property type="entry name" value="FAS1"/>
    <property type="match status" value="1"/>
</dbReference>